<feature type="region of interest" description="Disordered" evidence="8">
    <location>
        <begin position="181"/>
        <end position="203"/>
    </location>
</feature>
<keyword evidence="5" id="KW-0274">FAD</keyword>
<dbReference type="PANTHER" id="PTHR19384">
    <property type="entry name" value="NITRIC OXIDE SYNTHASE-RELATED"/>
    <property type="match status" value="1"/>
</dbReference>
<accession>A0A2G8KNI7</accession>
<dbReference type="EMBL" id="MRZV01000459">
    <property type="protein sequence ID" value="PIK49574.1"/>
    <property type="molecule type" value="Genomic_DNA"/>
</dbReference>
<comment type="caution">
    <text evidence="10">The sequence shown here is derived from an EMBL/GenBank/DDBJ whole genome shotgun (WGS) entry which is preliminary data.</text>
</comment>
<evidence type="ECO:0000256" key="5">
    <source>
        <dbReference type="ARBA" id="ARBA00022827"/>
    </source>
</evidence>
<evidence type="ECO:0000256" key="2">
    <source>
        <dbReference type="ARBA" id="ARBA00022490"/>
    </source>
</evidence>
<evidence type="ECO:0000313" key="10">
    <source>
        <dbReference type="EMBL" id="PIK49574.1"/>
    </source>
</evidence>
<keyword evidence="4" id="KW-0288">FMN</keyword>
<name>A0A2G8KNI7_STIJA</name>
<dbReference type="InterPro" id="IPR001094">
    <property type="entry name" value="Flavdoxin-like"/>
</dbReference>
<evidence type="ECO:0000256" key="7">
    <source>
        <dbReference type="ARBA" id="ARBA00023002"/>
    </source>
</evidence>
<feature type="domain" description="Flavodoxin-like" evidence="9">
    <location>
        <begin position="9"/>
        <end position="143"/>
    </location>
</feature>
<dbReference type="SUPFAM" id="SSF52218">
    <property type="entry name" value="Flavoproteins"/>
    <property type="match status" value="1"/>
</dbReference>
<dbReference type="STRING" id="307972.A0A2G8KNI7"/>
<dbReference type="GO" id="GO:0005829">
    <property type="term" value="C:cytosol"/>
    <property type="evidence" value="ECO:0007669"/>
    <property type="project" value="TreeGrafter"/>
</dbReference>
<evidence type="ECO:0000256" key="3">
    <source>
        <dbReference type="ARBA" id="ARBA00022630"/>
    </source>
</evidence>
<evidence type="ECO:0000256" key="6">
    <source>
        <dbReference type="ARBA" id="ARBA00022857"/>
    </source>
</evidence>
<keyword evidence="2" id="KW-0963">Cytoplasm</keyword>
<dbReference type="Gene3D" id="3.40.50.360">
    <property type="match status" value="1"/>
</dbReference>
<reference evidence="10 11" key="1">
    <citation type="journal article" date="2017" name="PLoS Biol.">
        <title>The sea cucumber genome provides insights into morphological evolution and visceral regeneration.</title>
        <authorList>
            <person name="Zhang X."/>
            <person name="Sun L."/>
            <person name="Yuan J."/>
            <person name="Sun Y."/>
            <person name="Gao Y."/>
            <person name="Zhang L."/>
            <person name="Li S."/>
            <person name="Dai H."/>
            <person name="Hamel J.F."/>
            <person name="Liu C."/>
            <person name="Yu Y."/>
            <person name="Liu S."/>
            <person name="Lin W."/>
            <person name="Guo K."/>
            <person name="Jin S."/>
            <person name="Xu P."/>
            <person name="Storey K.B."/>
            <person name="Huan P."/>
            <person name="Zhang T."/>
            <person name="Zhou Y."/>
            <person name="Zhang J."/>
            <person name="Lin C."/>
            <person name="Li X."/>
            <person name="Xing L."/>
            <person name="Huo D."/>
            <person name="Sun M."/>
            <person name="Wang L."/>
            <person name="Mercier A."/>
            <person name="Li F."/>
            <person name="Yang H."/>
            <person name="Xiang J."/>
        </authorList>
    </citation>
    <scope>NUCLEOTIDE SEQUENCE [LARGE SCALE GENOMIC DNA]</scope>
    <source>
        <strain evidence="10">Shaxun</strain>
        <tissue evidence="10">Muscle</tissue>
    </source>
</reference>
<evidence type="ECO:0000256" key="1">
    <source>
        <dbReference type="ARBA" id="ARBA00004496"/>
    </source>
</evidence>
<dbReference type="GO" id="GO:0016651">
    <property type="term" value="F:oxidoreductase activity, acting on NAD(P)H"/>
    <property type="evidence" value="ECO:0007669"/>
    <property type="project" value="UniProtKB-ARBA"/>
</dbReference>
<keyword evidence="6" id="KW-0521">NADP</keyword>
<dbReference type="PANTHER" id="PTHR19384:SF10">
    <property type="entry name" value="NADPH-DEPENDENT DIFLAVIN OXIDOREDUCTASE 1"/>
    <property type="match status" value="1"/>
</dbReference>
<dbReference type="PROSITE" id="PS50902">
    <property type="entry name" value="FLAVODOXIN_LIKE"/>
    <property type="match status" value="1"/>
</dbReference>
<keyword evidence="3" id="KW-0285">Flavoprotein</keyword>
<dbReference type="Proteomes" id="UP000230750">
    <property type="component" value="Unassembled WGS sequence"/>
</dbReference>
<dbReference type="GO" id="GO:0050660">
    <property type="term" value="F:flavin adenine dinucleotide binding"/>
    <property type="evidence" value="ECO:0007669"/>
    <property type="project" value="TreeGrafter"/>
</dbReference>
<dbReference type="InterPro" id="IPR029039">
    <property type="entry name" value="Flavoprotein-like_sf"/>
</dbReference>
<protein>
    <submittedName>
        <fullName evidence="10">Putative NADPH-dependent diflavin oxidoreductase 1</fullName>
    </submittedName>
</protein>
<organism evidence="10 11">
    <name type="scientific">Stichopus japonicus</name>
    <name type="common">Sea cucumber</name>
    <dbReference type="NCBI Taxonomy" id="307972"/>
    <lineage>
        <taxon>Eukaryota</taxon>
        <taxon>Metazoa</taxon>
        <taxon>Echinodermata</taxon>
        <taxon>Eleutherozoa</taxon>
        <taxon>Echinozoa</taxon>
        <taxon>Holothuroidea</taxon>
        <taxon>Aspidochirotacea</taxon>
        <taxon>Aspidochirotida</taxon>
        <taxon>Stichopodidae</taxon>
        <taxon>Apostichopus</taxon>
    </lineage>
</organism>
<evidence type="ECO:0000256" key="4">
    <source>
        <dbReference type="ARBA" id="ARBA00022643"/>
    </source>
</evidence>
<keyword evidence="11" id="KW-1185">Reference proteome</keyword>
<dbReference type="Pfam" id="PF00258">
    <property type="entry name" value="Flavodoxin_1"/>
    <property type="match status" value="1"/>
</dbReference>
<sequence>MGDQASTRLCILFGSQTGTAQDVSERLGRDARRRHFAVKLMPLDSYNVSNLIQETLAVFVVATTGQGDEPDNMRKFWKFLLRKDLPKESLVRLKFAVLGLGDSSYPKRLLQLGASSLQQVGLADDQHDLGPDAIVDPWVTSLWDKVLALYPLPAGVEIISSNVTPSSRYKACLLPTNDSVVPNGTSGQQNGGHTASSSTTILC</sequence>
<proteinExistence type="predicted"/>
<dbReference type="FunFam" id="3.40.50.360:FF:000015">
    <property type="entry name" value="NADPH-dependent diflavin oxidoreductase 1"/>
    <property type="match status" value="1"/>
</dbReference>
<dbReference type="GO" id="GO:0010181">
    <property type="term" value="F:FMN binding"/>
    <property type="evidence" value="ECO:0007669"/>
    <property type="project" value="InterPro"/>
</dbReference>
<dbReference type="AlphaFoldDB" id="A0A2G8KNI7"/>
<comment type="subcellular location">
    <subcellularLocation>
        <location evidence="1">Cytoplasm</location>
    </subcellularLocation>
</comment>
<keyword evidence="7" id="KW-0560">Oxidoreductase</keyword>
<dbReference type="InterPro" id="IPR008254">
    <property type="entry name" value="Flavodoxin/NO_synth"/>
</dbReference>
<evidence type="ECO:0000256" key="8">
    <source>
        <dbReference type="SAM" id="MobiDB-lite"/>
    </source>
</evidence>
<dbReference type="GO" id="GO:0005634">
    <property type="term" value="C:nucleus"/>
    <property type="evidence" value="ECO:0007669"/>
    <property type="project" value="UniProtKB-ARBA"/>
</dbReference>
<gene>
    <name evidence="10" type="ORF">BSL78_13552</name>
</gene>
<evidence type="ECO:0000313" key="11">
    <source>
        <dbReference type="Proteomes" id="UP000230750"/>
    </source>
</evidence>
<dbReference type="OrthoDB" id="1856718at2759"/>
<dbReference type="PRINTS" id="PR00369">
    <property type="entry name" value="FLAVODOXIN"/>
</dbReference>
<evidence type="ECO:0000259" key="9">
    <source>
        <dbReference type="PROSITE" id="PS50902"/>
    </source>
</evidence>